<evidence type="ECO:0000313" key="2">
    <source>
        <dbReference type="Proteomes" id="UP000255541"/>
    </source>
</evidence>
<dbReference type="Proteomes" id="UP000255541">
    <property type="component" value="Unassembled WGS sequence"/>
</dbReference>
<proteinExistence type="predicted"/>
<dbReference type="AlphaFoldDB" id="A0A7Z6MVW9"/>
<reference evidence="1 2" key="1">
    <citation type="submission" date="2018-07" db="EMBL/GenBank/DDBJ databases">
        <title>Draft Genome Sequence of Pseudomonas fluorescens AHK-1 associated with canker disease of kiwifruit.</title>
        <authorList>
            <person name="Wu Z."/>
        </authorList>
    </citation>
    <scope>NUCLEOTIDE SEQUENCE [LARGE SCALE GENOMIC DNA]</scope>
    <source>
        <strain evidence="1 2">AHK-1</strain>
    </source>
</reference>
<organism evidence="1 2">
    <name type="scientific">Pseudomonas fluorescens</name>
    <dbReference type="NCBI Taxonomy" id="294"/>
    <lineage>
        <taxon>Bacteria</taxon>
        <taxon>Pseudomonadati</taxon>
        <taxon>Pseudomonadota</taxon>
        <taxon>Gammaproteobacteria</taxon>
        <taxon>Pseudomonadales</taxon>
        <taxon>Pseudomonadaceae</taxon>
        <taxon>Pseudomonas</taxon>
    </lineage>
</organism>
<name>A0A7Z6MVW9_PSEFL</name>
<comment type="caution">
    <text evidence="1">The sequence shown here is derived from an EMBL/GenBank/DDBJ whole genome shotgun (WGS) entry which is preliminary data.</text>
</comment>
<dbReference type="RefSeq" id="WP_115487622.1">
    <property type="nucleotide sequence ID" value="NZ_QRBA01000011.1"/>
</dbReference>
<protein>
    <submittedName>
        <fullName evidence="1">Uncharacterized protein</fullName>
    </submittedName>
</protein>
<sequence>MEYLIGAIVAGIIIFVVLVKSKTDKFNKLTRMHFPNWFALFSNSQMPENHGMARALILQTFHLAEEFGAITPTEKRELDAGSMKEDPIEILNGWLEHALPVVRREFGDAEIATSEARLIGVLMLVSVKGVRPERDLNEFLKRFN</sequence>
<gene>
    <name evidence="1" type="ORF">DL347_19575</name>
</gene>
<evidence type="ECO:0000313" key="1">
    <source>
        <dbReference type="EMBL" id="RDS89250.1"/>
    </source>
</evidence>
<dbReference type="EMBL" id="QRBA01000011">
    <property type="protein sequence ID" value="RDS89250.1"/>
    <property type="molecule type" value="Genomic_DNA"/>
</dbReference>
<accession>A0A7Z6MVW9</accession>